<reference evidence="3 4" key="1">
    <citation type="submission" date="2019-12" db="EMBL/GenBank/DDBJ databases">
        <title>Novel species isolated from a subtropical stream in China.</title>
        <authorList>
            <person name="Lu H."/>
        </authorList>
    </citation>
    <scope>NUCLEOTIDE SEQUENCE [LARGE SCALE GENOMIC DNA]</scope>
    <source>
        <strain evidence="3 4">CY42W</strain>
    </source>
</reference>
<dbReference type="EMBL" id="WWCT01000012">
    <property type="protein sequence ID" value="MYN27955.1"/>
    <property type="molecule type" value="Genomic_DNA"/>
</dbReference>
<evidence type="ECO:0000259" key="2">
    <source>
        <dbReference type="Pfam" id="PF13449"/>
    </source>
</evidence>
<protein>
    <submittedName>
        <fullName evidence="3">Esterase-like activity of phytase family protein</fullName>
    </submittedName>
</protein>
<proteinExistence type="predicted"/>
<dbReference type="PANTHER" id="PTHR37957">
    <property type="entry name" value="BLR7070 PROTEIN"/>
    <property type="match status" value="1"/>
</dbReference>
<name>A0ABW9W254_9BURK</name>
<dbReference type="RefSeq" id="WP_161055827.1">
    <property type="nucleotide sequence ID" value="NZ_WWCT01000012.1"/>
</dbReference>
<evidence type="ECO:0000313" key="3">
    <source>
        <dbReference type="EMBL" id="MYN27955.1"/>
    </source>
</evidence>
<keyword evidence="1" id="KW-0732">Signal</keyword>
<dbReference type="PANTHER" id="PTHR37957:SF1">
    <property type="entry name" value="PHYTASE-LIKE DOMAIN-CONTAINING PROTEIN"/>
    <property type="match status" value="1"/>
</dbReference>
<feature type="chain" id="PRO_5046284567" evidence="1">
    <location>
        <begin position="21"/>
        <end position="381"/>
    </location>
</feature>
<dbReference type="SUPFAM" id="SSF63829">
    <property type="entry name" value="Calcium-dependent phosphotriesterase"/>
    <property type="match status" value="1"/>
</dbReference>
<organism evidence="3 4">
    <name type="scientific">Duganella levis</name>
    <dbReference type="NCBI Taxonomy" id="2692169"/>
    <lineage>
        <taxon>Bacteria</taxon>
        <taxon>Pseudomonadati</taxon>
        <taxon>Pseudomonadota</taxon>
        <taxon>Betaproteobacteria</taxon>
        <taxon>Burkholderiales</taxon>
        <taxon>Oxalobacteraceae</taxon>
        <taxon>Telluria group</taxon>
        <taxon>Duganella</taxon>
    </lineage>
</organism>
<gene>
    <name evidence="3" type="ORF">GTP69_16220</name>
</gene>
<evidence type="ECO:0000313" key="4">
    <source>
        <dbReference type="Proteomes" id="UP000642144"/>
    </source>
</evidence>
<keyword evidence="4" id="KW-1185">Reference proteome</keyword>
<dbReference type="InterPro" id="IPR027372">
    <property type="entry name" value="Phytase-like_dom"/>
</dbReference>
<feature type="signal peptide" evidence="1">
    <location>
        <begin position="1"/>
        <end position="20"/>
    </location>
</feature>
<sequence>MSIAAVVPLLVAALALSACAAAPPPAPAGDEPLAGLRLIGEQRIPYRQVFQGTVVGGLSGIDYDAASRSWIIESDDRSEYSPARFYTARLDYDDQQFRAVTLEAVDLLRQADGSSYPSAAEYPARGGEVADVEAIRFDPLDGGIWYASEGNGPLGMAPFIRQAAADGGYRRQLPLPAMFTPVPQVSGPRSNLSFEGLSFAPDGQSLWLGMEAPMQQDGALATPEHGAVSRFSRFDRSGRMLAQYAYPLDPVQGVPAPGRFGDNGVAEILALDTHRLLALERSGVQDAGGRFEFHIRLYLVELAGASDIGTYATLQGAVYRPAGKRLLLDLNAAGLDRVDNLEGMSWGPRLRNGHRSLVLVSDDNFSPQQVTQLLVFEVLPQ</sequence>
<dbReference type="Proteomes" id="UP000642144">
    <property type="component" value="Unassembled WGS sequence"/>
</dbReference>
<evidence type="ECO:0000256" key="1">
    <source>
        <dbReference type="SAM" id="SignalP"/>
    </source>
</evidence>
<dbReference type="Pfam" id="PF13449">
    <property type="entry name" value="Phytase-like"/>
    <property type="match status" value="1"/>
</dbReference>
<comment type="caution">
    <text evidence="3">The sequence shown here is derived from an EMBL/GenBank/DDBJ whole genome shotgun (WGS) entry which is preliminary data.</text>
</comment>
<feature type="domain" description="Phytase-like" evidence="2">
    <location>
        <begin position="54"/>
        <end position="365"/>
    </location>
</feature>
<accession>A0ABW9W254</accession>